<gene>
    <name evidence="3" type="ORF">METZ01_LOCUS7703</name>
</gene>
<dbReference type="Gene3D" id="2.40.30.10">
    <property type="entry name" value="Translation factors"/>
    <property type="match status" value="1"/>
</dbReference>
<dbReference type="AlphaFoldDB" id="A0A381NKF0"/>
<evidence type="ECO:0000313" key="3">
    <source>
        <dbReference type="EMBL" id="SUZ54849.1"/>
    </source>
</evidence>
<dbReference type="InterPro" id="IPR050415">
    <property type="entry name" value="MRET"/>
</dbReference>
<dbReference type="PANTHER" id="PTHR47354:SF5">
    <property type="entry name" value="PROTEIN RFBI"/>
    <property type="match status" value="1"/>
</dbReference>
<dbReference type="Pfam" id="PF00175">
    <property type="entry name" value="NAD_binding_1"/>
    <property type="match status" value="1"/>
</dbReference>
<dbReference type="InterPro" id="IPR008333">
    <property type="entry name" value="Cbr1-like_FAD-bd_dom"/>
</dbReference>
<dbReference type="InterPro" id="IPR001709">
    <property type="entry name" value="Flavoprot_Pyr_Nucl_cyt_Rdtase"/>
</dbReference>
<feature type="domain" description="Flavoprotein pyridine nucleotide cytochrome reductase-like FAD-binding" evidence="2">
    <location>
        <begin position="1"/>
        <end position="36"/>
    </location>
</feature>
<proteinExistence type="predicted"/>
<dbReference type="InterPro" id="IPR017938">
    <property type="entry name" value="Riboflavin_synthase-like_b-brl"/>
</dbReference>
<dbReference type="SUPFAM" id="SSF52343">
    <property type="entry name" value="Ferredoxin reductase-like, C-terminal NADP-linked domain"/>
    <property type="match status" value="1"/>
</dbReference>
<dbReference type="PANTHER" id="PTHR47354">
    <property type="entry name" value="NADH OXIDOREDUCTASE HCR"/>
    <property type="match status" value="1"/>
</dbReference>
<dbReference type="Gene3D" id="3.40.50.80">
    <property type="entry name" value="Nucleotide-binding domain of ferredoxin-NADP reductase (FNR) module"/>
    <property type="match status" value="1"/>
</dbReference>
<dbReference type="SUPFAM" id="SSF63380">
    <property type="entry name" value="Riboflavin synthase domain-like"/>
    <property type="match status" value="1"/>
</dbReference>
<organism evidence="3">
    <name type="scientific">marine metagenome</name>
    <dbReference type="NCBI Taxonomy" id="408172"/>
    <lineage>
        <taxon>unclassified sequences</taxon>
        <taxon>metagenomes</taxon>
        <taxon>ecological metagenomes</taxon>
    </lineage>
</organism>
<accession>A0A381NKF0</accession>
<sequence>VELIIVKLEGGEMSTLLFEKITEGDELEVKGPLGKFVLPDVIDNDIFFICTGTGLGPFRSMLKYINLKKINYQNIYLIFGTRTIKDILYFEEMNYLNNSMINFKYIPTLSREKWIGKSGYVHEQYLNILKNKSVNNPIFYLCGWKDMIKEARTNLKGLGFESKKIKLEIYG</sequence>
<protein>
    <recommendedName>
        <fullName evidence="4">Oxidoreductase FAD/NAD(P)-binding domain-containing protein</fullName>
    </recommendedName>
</protein>
<evidence type="ECO:0000259" key="1">
    <source>
        <dbReference type="Pfam" id="PF00175"/>
    </source>
</evidence>
<dbReference type="InterPro" id="IPR001433">
    <property type="entry name" value="OxRdtase_FAD/NAD-bd"/>
</dbReference>
<evidence type="ECO:0000259" key="2">
    <source>
        <dbReference type="Pfam" id="PF00970"/>
    </source>
</evidence>
<dbReference type="InterPro" id="IPR039261">
    <property type="entry name" value="FNR_nucleotide-bd"/>
</dbReference>
<dbReference type="Pfam" id="PF00970">
    <property type="entry name" value="FAD_binding_6"/>
    <property type="match status" value="1"/>
</dbReference>
<dbReference type="PRINTS" id="PR00406">
    <property type="entry name" value="CYTB5RDTASE"/>
</dbReference>
<dbReference type="GO" id="GO:0016491">
    <property type="term" value="F:oxidoreductase activity"/>
    <property type="evidence" value="ECO:0007669"/>
    <property type="project" value="InterPro"/>
</dbReference>
<feature type="non-terminal residue" evidence="3">
    <location>
        <position position="1"/>
    </location>
</feature>
<feature type="domain" description="Oxidoreductase FAD/NAD(P)-binding" evidence="1">
    <location>
        <begin position="48"/>
        <end position="152"/>
    </location>
</feature>
<dbReference type="PRINTS" id="PR00371">
    <property type="entry name" value="FPNCR"/>
</dbReference>
<name>A0A381NKF0_9ZZZZ</name>
<dbReference type="EMBL" id="UINC01000410">
    <property type="protein sequence ID" value="SUZ54849.1"/>
    <property type="molecule type" value="Genomic_DNA"/>
</dbReference>
<reference evidence="3" key="1">
    <citation type="submission" date="2018-05" db="EMBL/GenBank/DDBJ databases">
        <authorList>
            <person name="Lanie J.A."/>
            <person name="Ng W.-L."/>
            <person name="Kazmierczak K.M."/>
            <person name="Andrzejewski T.M."/>
            <person name="Davidsen T.M."/>
            <person name="Wayne K.J."/>
            <person name="Tettelin H."/>
            <person name="Glass J.I."/>
            <person name="Rusch D."/>
            <person name="Podicherti R."/>
            <person name="Tsui H.-C.T."/>
            <person name="Winkler M.E."/>
        </authorList>
    </citation>
    <scope>NUCLEOTIDE SEQUENCE</scope>
</reference>
<evidence type="ECO:0008006" key="4">
    <source>
        <dbReference type="Google" id="ProtNLM"/>
    </source>
</evidence>